<gene>
    <name evidence="1" type="ORF">CJ030_MR6G008531</name>
</gene>
<reference evidence="1 2" key="1">
    <citation type="journal article" date="2019" name="Plant Biotechnol. J.">
        <title>The red bayberry genome and genetic basis of sex determination.</title>
        <authorList>
            <person name="Jia H.M."/>
            <person name="Jia H.J."/>
            <person name="Cai Q.L."/>
            <person name="Wang Y."/>
            <person name="Zhao H.B."/>
            <person name="Yang W.F."/>
            <person name="Wang G.Y."/>
            <person name="Li Y.H."/>
            <person name="Zhan D.L."/>
            <person name="Shen Y.T."/>
            <person name="Niu Q.F."/>
            <person name="Chang L."/>
            <person name="Qiu J."/>
            <person name="Zhao L."/>
            <person name="Xie H.B."/>
            <person name="Fu W.Y."/>
            <person name="Jin J."/>
            <person name="Li X.W."/>
            <person name="Jiao Y."/>
            <person name="Zhou C.C."/>
            <person name="Tu T."/>
            <person name="Chai C.Y."/>
            <person name="Gao J.L."/>
            <person name="Fan L.J."/>
            <person name="van de Weg E."/>
            <person name="Wang J.Y."/>
            <person name="Gao Z.S."/>
        </authorList>
    </citation>
    <scope>NUCLEOTIDE SEQUENCE [LARGE SCALE GENOMIC DNA]</scope>
    <source>
        <tissue evidence="1">Leaves</tissue>
    </source>
</reference>
<dbReference type="Proteomes" id="UP000516437">
    <property type="component" value="Chromosome 6"/>
</dbReference>
<keyword evidence="2" id="KW-1185">Reference proteome</keyword>
<dbReference type="EMBL" id="RXIC02000024">
    <property type="protein sequence ID" value="KAB1211619.1"/>
    <property type="molecule type" value="Genomic_DNA"/>
</dbReference>
<dbReference type="AlphaFoldDB" id="A0A6A1VFF5"/>
<comment type="caution">
    <text evidence="1">The sequence shown here is derived from an EMBL/GenBank/DDBJ whole genome shotgun (WGS) entry which is preliminary data.</text>
</comment>
<accession>A0A6A1VFF5</accession>
<sequence>MFLTLSRPFCFVIAKPSYILQQIQFSMSALTHIDIDCHVVREMVQHNIVKTLHVTIDHQLADLLTKPLALVKFSALAAKLGLVDIHRSA</sequence>
<evidence type="ECO:0000313" key="2">
    <source>
        <dbReference type="Proteomes" id="UP000516437"/>
    </source>
</evidence>
<proteinExistence type="predicted"/>
<protein>
    <submittedName>
        <fullName evidence="1">Copia protein</fullName>
    </submittedName>
</protein>
<organism evidence="1 2">
    <name type="scientific">Morella rubra</name>
    <name type="common">Chinese bayberry</name>
    <dbReference type="NCBI Taxonomy" id="262757"/>
    <lineage>
        <taxon>Eukaryota</taxon>
        <taxon>Viridiplantae</taxon>
        <taxon>Streptophyta</taxon>
        <taxon>Embryophyta</taxon>
        <taxon>Tracheophyta</taxon>
        <taxon>Spermatophyta</taxon>
        <taxon>Magnoliopsida</taxon>
        <taxon>eudicotyledons</taxon>
        <taxon>Gunneridae</taxon>
        <taxon>Pentapetalae</taxon>
        <taxon>rosids</taxon>
        <taxon>fabids</taxon>
        <taxon>Fagales</taxon>
        <taxon>Myricaceae</taxon>
        <taxon>Morella</taxon>
    </lineage>
</organism>
<dbReference type="OrthoDB" id="1421472at2759"/>
<name>A0A6A1VFF5_9ROSI</name>
<evidence type="ECO:0000313" key="1">
    <source>
        <dbReference type="EMBL" id="KAB1211619.1"/>
    </source>
</evidence>